<dbReference type="GO" id="GO:0002128">
    <property type="term" value="P:tRNA nucleoside ribose methylation"/>
    <property type="evidence" value="ECO:0007669"/>
    <property type="project" value="TreeGrafter"/>
</dbReference>
<dbReference type="eggNOG" id="COG0565">
    <property type="taxonomic scope" value="Bacteria"/>
</dbReference>
<dbReference type="NCBIfam" id="TIGR00050">
    <property type="entry name" value="rRNA_methyl_1"/>
    <property type="match status" value="1"/>
</dbReference>
<comment type="catalytic activity">
    <reaction evidence="5">
        <text>cytidine(32) in tRNA + S-adenosyl-L-methionine = 2'-O-methylcytidine(32) in tRNA + S-adenosyl-L-homocysteine + H(+)</text>
        <dbReference type="Rhea" id="RHEA:42932"/>
        <dbReference type="Rhea" id="RHEA-COMP:10288"/>
        <dbReference type="Rhea" id="RHEA-COMP:10289"/>
        <dbReference type="ChEBI" id="CHEBI:15378"/>
        <dbReference type="ChEBI" id="CHEBI:57856"/>
        <dbReference type="ChEBI" id="CHEBI:59789"/>
        <dbReference type="ChEBI" id="CHEBI:74495"/>
        <dbReference type="ChEBI" id="CHEBI:82748"/>
        <dbReference type="EC" id="2.1.1.200"/>
    </reaction>
</comment>
<feature type="region of interest" description="Disordered" evidence="6">
    <location>
        <begin position="1"/>
        <end position="24"/>
    </location>
</feature>
<comment type="subcellular location">
    <subcellularLocation>
        <location evidence="5">Cytoplasm</location>
    </subcellularLocation>
</comment>
<comment type="caution">
    <text evidence="8">The sequence shown here is derived from an EMBL/GenBank/DDBJ whole genome shotgun (WGS) entry which is preliminary data.</text>
</comment>
<keyword evidence="5" id="KW-0963">Cytoplasm</keyword>
<dbReference type="EMBL" id="JEMY01000044">
    <property type="protein sequence ID" value="EXI86215.1"/>
    <property type="molecule type" value="Genomic_DNA"/>
</dbReference>
<feature type="domain" description="tRNA/rRNA methyltransferase SpoU type" evidence="7">
    <location>
        <begin position="27"/>
        <end position="176"/>
    </location>
</feature>
<dbReference type="Gene3D" id="1.10.8.590">
    <property type="match status" value="1"/>
</dbReference>
<evidence type="ECO:0000256" key="4">
    <source>
        <dbReference type="ARBA" id="ARBA00022691"/>
    </source>
</evidence>
<dbReference type="AlphaFoldDB" id="A0A011QAR8"/>
<comment type="function">
    <text evidence="5">Catalyzes the formation of 2'O-methylated cytidine (Cm32) or 2'O-methylated uridine (Um32) at position 32 in tRNA.</text>
</comment>
<comment type="similarity">
    <text evidence="1">Belongs to the class IV-like SAM-binding methyltransferase superfamily. RNA methyltransferase TrmH family.</text>
</comment>
<evidence type="ECO:0000256" key="2">
    <source>
        <dbReference type="ARBA" id="ARBA00022603"/>
    </source>
</evidence>
<dbReference type="PIRSF" id="PIRSF004808">
    <property type="entry name" value="LasT"/>
    <property type="match status" value="1"/>
</dbReference>
<dbReference type="GO" id="GO:0005829">
    <property type="term" value="C:cytosol"/>
    <property type="evidence" value="ECO:0007669"/>
    <property type="project" value="TreeGrafter"/>
</dbReference>
<dbReference type="GO" id="GO:0160206">
    <property type="term" value="F:tRNA (cytidine(32)/uridine(32)-2'-O)-methyltransferase activity"/>
    <property type="evidence" value="ECO:0007669"/>
    <property type="project" value="UniProtKB-EC"/>
</dbReference>
<dbReference type="GO" id="GO:0106339">
    <property type="term" value="F:tRNA (cytidine(32)-2'-O)-methyltransferase activity"/>
    <property type="evidence" value="ECO:0007669"/>
    <property type="project" value="RHEA"/>
</dbReference>
<keyword evidence="4 5" id="KW-0949">S-adenosyl-L-methionine</keyword>
<dbReference type="EC" id="2.1.1.200" evidence="5"/>
<evidence type="ECO:0000256" key="3">
    <source>
        <dbReference type="ARBA" id="ARBA00022679"/>
    </source>
</evidence>
<dbReference type="InterPro" id="IPR029026">
    <property type="entry name" value="tRNA_m1G_MTases_N"/>
</dbReference>
<dbReference type="Proteomes" id="UP000022141">
    <property type="component" value="Unassembled WGS sequence"/>
</dbReference>
<feature type="compositionally biased region" description="Polar residues" evidence="6">
    <location>
        <begin position="9"/>
        <end position="22"/>
    </location>
</feature>
<dbReference type="PANTHER" id="PTHR42786:SF2">
    <property type="entry name" value="TRNA (CYTIDINE_URIDINE-2'-O-)-METHYLTRANSFERASE TRMJ"/>
    <property type="match status" value="1"/>
</dbReference>
<dbReference type="STRING" id="1454004.AW11_02992"/>
<gene>
    <name evidence="8" type="primary">trmJ_2</name>
    <name evidence="5" type="synonym">trmJ</name>
    <name evidence="8" type="ORF">AW11_02992</name>
</gene>
<organism evidence="8 9">
    <name type="scientific">Accumulibacter regalis</name>
    <dbReference type="NCBI Taxonomy" id="522306"/>
    <lineage>
        <taxon>Bacteria</taxon>
        <taxon>Pseudomonadati</taxon>
        <taxon>Pseudomonadota</taxon>
        <taxon>Betaproteobacteria</taxon>
        <taxon>Candidatus Accumulibacter</taxon>
    </lineage>
</organism>
<dbReference type="PATRIC" id="fig|1454004.3.peg.3089"/>
<sequence length="279" mass="29987">MAVVGDPDSNMNRPAGSHSSGSPLDRIRVVLSHPSHPGNIGAAARAMKTMGLSRLLLVNPKCFPDQQAVARAADAGDILTRAQVCGSLDQALAGAIHVYALSARHRNLGPPAMPAREAATDIVAQASDGEVAVLFGNETAGLSNAEVQRCQRTVFIPANLDYSSLNLASAVQLVCYELRLAVFDGRPPVLTRAVPFASPLAPHQEVERFYEHLERVMVGSGFLDPQRPRRLLPKLRRLFGRAELESDEINILRGLLDAVERKSSGPRPANDDLKNSGPK</sequence>
<comment type="subunit">
    <text evidence="5">Homodimer.</text>
</comment>
<evidence type="ECO:0000313" key="8">
    <source>
        <dbReference type="EMBL" id="EXI86215.1"/>
    </source>
</evidence>
<dbReference type="InterPro" id="IPR001537">
    <property type="entry name" value="SpoU_MeTrfase"/>
</dbReference>
<keyword evidence="5" id="KW-0819">tRNA processing</keyword>
<evidence type="ECO:0000313" key="9">
    <source>
        <dbReference type="Proteomes" id="UP000022141"/>
    </source>
</evidence>
<dbReference type="CDD" id="cd18093">
    <property type="entry name" value="SpoU-like_TrmJ"/>
    <property type="match status" value="1"/>
</dbReference>
<name>A0A011QAR8_ACCRE</name>
<dbReference type="Gene3D" id="3.40.1280.10">
    <property type="match status" value="1"/>
</dbReference>
<evidence type="ECO:0000256" key="1">
    <source>
        <dbReference type="ARBA" id="ARBA00007228"/>
    </source>
</evidence>
<dbReference type="InterPro" id="IPR004384">
    <property type="entry name" value="RNA_MeTrfase_TrmJ/LasT"/>
</dbReference>
<dbReference type="FunFam" id="3.40.1280.10:FF:000006">
    <property type="entry name" value="Uncharacterized tRNA/rRNA methyltransferase HI_0380"/>
    <property type="match status" value="1"/>
</dbReference>
<accession>A0A011QAR8</accession>
<evidence type="ECO:0000256" key="5">
    <source>
        <dbReference type="RuleBase" id="RU362024"/>
    </source>
</evidence>
<protein>
    <recommendedName>
        <fullName evidence="5">tRNA (cytidine/uridine-2'-O-)-methyltransferase TrmJ</fullName>
        <ecNumber evidence="5">2.1.1.200</ecNumber>
    </recommendedName>
    <alternativeName>
        <fullName evidence="5">tRNA (cytidine(32)/uridine(32)-2'-O)-methyltransferase</fullName>
    </alternativeName>
    <alternativeName>
        <fullName evidence="5">tRNA Cm32/Um32 methyltransferase</fullName>
    </alternativeName>
</protein>
<dbReference type="SUPFAM" id="SSF75217">
    <property type="entry name" value="alpha/beta knot"/>
    <property type="match status" value="1"/>
</dbReference>
<dbReference type="InterPro" id="IPR029028">
    <property type="entry name" value="Alpha/beta_knot_MTases"/>
</dbReference>
<keyword evidence="3 8" id="KW-0808">Transferase</keyword>
<evidence type="ECO:0000256" key="6">
    <source>
        <dbReference type="SAM" id="MobiDB-lite"/>
    </source>
</evidence>
<reference evidence="8" key="1">
    <citation type="submission" date="2014-02" db="EMBL/GenBank/DDBJ databases">
        <title>Expanding our view of genomic diversity in Candidatus Accumulibacter clades.</title>
        <authorList>
            <person name="Skennerton C.T."/>
            <person name="Barr J.J."/>
            <person name="Slater F.R."/>
            <person name="Bond P.L."/>
            <person name="Tyson G.W."/>
        </authorList>
    </citation>
    <scope>NUCLEOTIDE SEQUENCE [LARGE SCALE GENOMIC DNA]</scope>
</reference>
<keyword evidence="9" id="KW-1185">Reference proteome</keyword>
<dbReference type="Pfam" id="PF00588">
    <property type="entry name" value="SpoU_methylase"/>
    <property type="match status" value="1"/>
</dbReference>
<comment type="catalytic activity">
    <reaction evidence="5">
        <text>uridine(32) in tRNA + S-adenosyl-L-methionine = 2'-O-methyluridine(32) in tRNA + S-adenosyl-L-homocysteine + H(+)</text>
        <dbReference type="Rhea" id="RHEA:42936"/>
        <dbReference type="Rhea" id="RHEA-COMP:10107"/>
        <dbReference type="Rhea" id="RHEA-COMP:10290"/>
        <dbReference type="ChEBI" id="CHEBI:15378"/>
        <dbReference type="ChEBI" id="CHEBI:57856"/>
        <dbReference type="ChEBI" id="CHEBI:59789"/>
        <dbReference type="ChEBI" id="CHEBI:65315"/>
        <dbReference type="ChEBI" id="CHEBI:74478"/>
        <dbReference type="EC" id="2.1.1.200"/>
    </reaction>
</comment>
<proteinExistence type="inferred from homology"/>
<dbReference type="GO" id="GO:0003723">
    <property type="term" value="F:RNA binding"/>
    <property type="evidence" value="ECO:0007669"/>
    <property type="project" value="InterPro"/>
</dbReference>
<keyword evidence="2 5" id="KW-0489">Methyltransferase</keyword>
<evidence type="ECO:0000259" key="7">
    <source>
        <dbReference type="Pfam" id="PF00588"/>
    </source>
</evidence>
<dbReference type="PANTHER" id="PTHR42786">
    <property type="entry name" value="TRNA/RRNA METHYLTRANSFERASE"/>
    <property type="match status" value="1"/>
</dbReference>